<reference evidence="1 2" key="1">
    <citation type="submission" date="2023-03" db="EMBL/GenBank/DDBJ databases">
        <title>Genome insight into feeding habits of ladybird beetles.</title>
        <authorList>
            <person name="Li H.-S."/>
            <person name="Huang Y.-H."/>
            <person name="Pang H."/>
        </authorList>
    </citation>
    <scope>NUCLEOTIDE SEQUENCE [LARGE SCALE GENOMIC DNA]</scope>
    <source>
        <strain evidence="1">SYSU_2023b</strain>
        <tissue evidence="1">Whole body</tissue>
    </source>
</reference>
<dbReference type="AlphaFoldDB" id="A0AAW1TSH6"/>
<protein>
    <submittedName>
        <fullName evidence="1">Uncharacterized protein</fullName>
    </submittedName>
</protein>
<dbReference type="Proteomes" id="UP001431783">
    <property type="component" value="Unassembled WGS sequence"/>
</dbReference>
<keyword evidence="2" id="KW-1185">Reference proteome</keyword>
<accession>A0AAW1TSH6</accession>
<proteinExistence type="predicted"/>
<gene>
    <name evidence="1" type="ORF">WA026_011638</name>
</gene>
<name>A0AAW1TSH6_9CUCU</name>
<evidence type="ECO:0000313" key="1">
    <source>
        <dbReference type="EMBL" id="KAK9871383.1"/>
    </source>
</evidence>
<comment type="caution">
    <text evidence="1">The sequence shown here is derived from an EMBL/GenBank/DDBJ whole genome shotgun (WGS) entry which is preliminary data.</text>
</comment>
<sequence length="121" mass="14091">MMESEQAEAAKTHTIYQKEWPVSEEDMIKSDSPHEEIIKICQSFENNQNVESVITEEKSDKIEIKEINEIKEICPDQYIINHNTLKGKLDGNVGNEYQHNKEVDEAVQSKFFMEIVSMKQN</sequence>
<organism evidence="1 2">
    <name type="scientific">Henosepilachna vigintioctopunctata</name>
    <dbReference type="NCBI Taxonomy" id="420089"/>
    <lineage>
        <taxon>Eukaryota</taxon>
        <taxon>Metazoa</taxon>
        <taxon>Ecdysozoa</taxon>
        <taxon>Arthropoda</taxon>
        <taxon>Hexapoda</taxon>
        <taxon>Insecta</taxon>
        <taxon>Pterygota</taxon>
        <taxon>Neoptera</taxon>
        <taxon>Endopterygota</taxon>
        <taxon>Coleoptera</taxon>
        <taxon>Polyphaga</taxon>
        <taxon>Cucujiformia</taxon>
        <taxon>Coccinelloidea</taxon>
        <taxon>Coccinellidae</taxon>
        <taxon>Epilachninae</taxon>
        <taxon>Epilachnini</taxon>
        <taxon>Henosepilachna</taxon>
    </lineage>
</organism>
<evidence type="ECO:0000313" key="2">
    <source>
        <dbReference type="Proteomes" id="UP001431783"/>
    </source>
</evidence>
<dbReference type="EMBL" id="JARQZJ010000005">
    <property type="protein sequence ID" value="KAK9871383.1"/>
    <property type="molecule type" value="Genomic_DNA"/>
</dbReference>